<dbReference type="InterPro" id="IPR015414">
    <property type="entry name" value="TMEM64"/>
</dbReference>
<feature type="transmembrane region" description="Helical" evidence="6">
    <location>
        <begin position="41"/>
        <end position="65"/>
    </location>
</feature>
<evidence type="ECO:0000256" key="2">
    <source>
        <dbReference type="ARBA" id="ARBA00022475"/>
    </source>
</evidence>
<evidence type="ECO:0000256" key="3">
    <source>
        <dbReference type="ARBA" id="ARBA00022692"/>
    </source>
</evidence>
<gene>
    <name evidence="8" type="ORF">AXF17_05930</name>
</gene>
<protein>
    <recommendedName>
        <fullName evidence="6">TVP38/TMEM64 family membrane protein</fullName>
    </recommendedName>
</protein>
<accession>A0A223ASV9</accession>
<dbReference type="PANTHER" id="PTHR12677">
    <property type="entry name" value="GOLGI APPARATUS MEMBRANE PROTEIN TVP38-RELATED"/>
    <property type="match status" value="1"/>
</dbReference>
<dbReference type="OrthoDB" id="3173541at2"/>
<dbReference type="Pfam" id="PF09335">
    <property type="entry name" value="VTT_dom"/>
    <property type="match status" value="1"/>
</dbReference>
<comment type="subcellular location">
    <subcellularLocation>
        <location evidence="1 6">Cell membrane</location>
        <topology evidence="1 6">Multi-pass membrane protein</topology>
    </subcellularLocation>
</comment>
<feature type="transmembrane region" description="Helical" evidence="6">
    <location>
        <begin position="231"/>
        <end position="249"/>
    </location>
</feature>
<dbReference type="EMBL" id="CP016199">
    <property type="protein sequence ID" value="ASS38009.1"/>
    <property type="molecule type" value="Genomic_DNA"/>
</dbReference>
<feature type="domain" description="VTT" evidence="7">
    <location>
        <begin position="106"/>
        <end position="224"/>
    </location>
</feature>
<organism evidence="8 9">
    <name type="scientific">Mogibacterium pumilum</name>
    <dbReference type="NCBI Taxonomy" id="86332"/>
    <lineage>
        <taxon>Bacteria</taxon>
        <taxon>Bacillati</taxon>
        <taxon>Bacillota</taxon>
        <taxon>Clostridia</taxon>
        <taxon>Peptostreptococcales</taxon>
        <taxon>Anaerovoracaceae</taxon>
        <taxon>Mogibacterium</taxon>
    </lineage>
</organism>
<evidence type="ECO:0000256" key="5">
    <source>
        <dbReference type="ARBA" id="ARBA00023136"/>
    </source>
</evidence>
<keyword evidence="2 6" id="KW-1003">Cell membrane</keyword>
<evidence type="ECO:0000313" key="8">
    <source>
        <dbReference type="EMBL" id="ASS38009.1"/>
    </source>
</evidence>
<proteinExistence type="inferred from homology"/>
<reference evidence="9" key="1">
    <citation type="submission" date="2016-05" db="EMBL/GenBank/DDBJ databases">
        <authorList>
            <person name="Holder M.E."/>
            <person name="Ajami N.J."/>
            <person name="Petrosino J.F."/>
        </authorList>
    </citation>
    <scope>NUCLEOTIDE SEQUENCE [LARGE SCALE GENOMIC DNA]</scope>
    <source>
        <strain evidence="9">ATCC 700696</strain>
    </source>
</reference>
<evidence type="ECO:0000256" key="1">
    <source>
        <dbReference type="ARBA" id="ARBA00004651"/>
    </source>
</evidence>
<dbReference type="PANTHER" id="PTHR12677:SF59">
    <property type="entry name" value="GOLGI APPARATUS MEMBRANE PROTEIN TVP38-RELATED"/>
    <property type="match status" value="1"/>
</dbReference>
<keyword evidence="9" id="KW-1185">Reference proteome</keyword>
<keyword evidence="5 6" id="KW-0472">Membrane</keyword>
<dbReference type="RefSeq" id="WP_094234244.1">
    <property type="nucleotide sequence ID" value="NZ_CP016199.1"/>
</dbReference>
<dbReference type="GO" id="GO:0005886">
    <property type="term" value="C:plasma membrane"/>
    <property type="evidence" value="ECO:0007669"/>
    <property type="project" value="UniProtKB-SubCell"/>
</dbReference>
<evidence type="ECO:0000256" key="4">
    <source>
        <dbReference type="ARBA" id="ARBA00022989"/>
    </source>
</evidence>
<dbReference type="InterPro" id="IPR032816">
    <property type="entry name" value="VTT_dom"/>
</dbReference>
<dbReference type="AlphaFoldDB" id="A0A223ASV9"/>
<keyword evidence="3 6" id="KW-0812">Transmembrane</keyword>
<feature type="transmembrane region" description="Helical" evidence="6">
    <location>
        <begin position="118"/>
        <end position="143"/>
    </location>
</feature>
<comment type="similarity">
    <text evidence="6">Belongs to the TVP38/TMEM64 family.</text>
</comment>
<evidence type="ECO:0000313" key="9">
    <source>
        <dbReference type="Proteomes" id="UP000214689"/>
    </source>
</evidence>
<evidence type="ECO:0000259" key="7">
    <source>
        <dbReference type="Pfam" id="PF09335"/>
    </source>
</evidence>
<feature type="transmembrane region" description="Helical" evidence="6">
    <location>
        <begin position="85"/>
        <end position="106"/>
    </location>
</feature>
<feature type="transmembrane region" description="Helical" evidence="6">
    <location>
        <begin position="204"/>
        <end position="225"/>
    </location>
</feature>
<keyword evidence="4 6" id="KW-1133">Transmembrane helix</keyword>
<feature type="transmembrane region" description="Helical" evidence="6">
    <location>
        <begin position="172"/>
        <end position="192"/>
    </location>
</feature>
<name>A0A223ASV9_9FIRM</name>
<evidence type="ECO:0000256" key="6">
    <source>
        <dbReference type="RuleBase" id="RU366058"/>
    </source>
</evidence>
<sequence>MSTKRKVTTEYKNECTANDAIPDLERDARANARNMSVSKRLIAFGKLFLLFAILIVVPLVLYFLYRDTLFNKAYLSNISNKLDEFKGFAFIPLICLQIFQIVICIIPGQPIQFASSYLYGILGGFLISLTGAIIGTVITYYLARFLGSDALHIIFGEEKVKSHVRKLNSRRAYMIIFLVYLIPGVPKDFTSYIAGISNVKLKPFLLLSVIGRSPGVLESLLFGAFLAQRNYFGITVLIIVSIIILLLCYMKRDVLLRFIDSDEDSEDKVEV</sequence>
<dbReference type="Proteomes" id="UP000214689">
    <property type="component" value="Chromosome"/>
</dbReference>